<name>A0A5S9R337_MYCVN</name>
<feature type="compositionally biased region" description="Polar residues" evidence="1">
    <location>
        <begin position="118"/>
        <end position="129"/>
    </location>
</feature>
<accession>A0A5S9R337</accession>
<evidence type="ECO:0000256" key="1">
    <source>
        <dbReference type="SAM" id="MobiDB-lite"/>
    </source>
</evidence>
<gene>
    <name evidence="2" type="ORF">AELLOGFF_04800</name>
</gene>
<keyword evidence="3" id="KW-1185">Reference proteome</keyword>
<dbReference type="Proteomes" id="UP000430146">
    <property type="component" value="Unassembled WGS sequence"/>
</dbReference>
<organism evidence="2 3">
    <name type="scientific">Mycolicibacterium vanbaalenii</name>
    <name type="common">Mycobacterium vanbaalenii</name>
    <dbReference type="NCBI Taxonomy" id="110539"/>
    <lineage>
        <taxon>Bacteria</taxon>
        <taxon>Bacillati</taxon>
        <taxon>Actinomycetota</taxon>
        <taxon>Actinomycetes</taxon>
        <taxon>Mycobacteriales</taxon>
        <taxon>Mycobacteriaceae</taxon>
        <taxon>Mycolicibacterium</taxon>
    </lineage>
</organism>
<dbReference type="EMBL" id="CACSIP010000025">
    <property type="protein sequence ID" value="CAA0126475.1"/>
    <property type="molecule type" value="Genomic_DNA"/>
</dbReference>
<reference evidence="2 3" key="1">
    <citation type="submission" date="2019-11" db="EMBL/GenBank/DDBJ databases">
        <authorList>
            <person name="Holert J."/>
        </authorList>
    </citation>
    <scope>NUCLEOTIDE SEQUENCE [LARGE SCALE GENOMIC DNA]</scope>
    <source>
        <strain evidence="2">BC8_1</strain>
    </source>
</reference>
<dbReference type="AlphaFoldDB" id="A0A5S9R337"/>
<dbReference type="OrthoDB" id="4764745at2"/>
<sequence>MARSGIDALNNRRTRRTRQAPPPRHPATSTPLAVVPDKVDDPEPAPVQEASARPEPVVDAADKQSPSPVEQETKPQEPGSAAPTSTDTPQRAAAAPAAPAPVEPAVDEKPRGELASPNDKSGQESSTTAAKLPVLDIDLRDPEAQIVSPTVMSIPESIVARFDKARSKAPSHTAVVLNALRKHAPELPSLILARRPGPNPGDLFPWRDAPGDSGSETPLPLRIRPTKAELKVMKTLQDWSTKQIREQRPGARETNRSEMVAAALDAYLPSSAGPGKKQK</sequence>
<protein>
    <submittedName>
        <fullName evidence="2">Uncharacterized protein</fullName>
    </submittedName>
</protein>
<feature type="region of interest" description="Disordered" evidence="1">
    <location>
        <begin position="1"/>
        <end position="136"/>
    </location>
</feature>
<evidence type="ECO:0000313" key="2">
    <source>
        <dbReference type="EMBL" id="CAA0126475.1"/>
    </source>
</evidence>
<evidence type="ECO:0000313" key="3">
    <source>
        <dbReference type="Proteomes" id="UP000430146"/>
    </source>
</evidence>
<proteinExistence type="predicted"/>